<proteinExistence type="predicted"/>
<organism evidence="2 3">
    <name type="scientific">Phenylobacterium montanum</name>
    <dbReference type="NCBI Taxonomy" id="2823693"/>
    <lineage>
        <taxon>Bacteria</taxon>
        <taxon>Pseudomonadati</taxon>
        <taxon>Pseudomonadota</taxon>
        <taxon>Alphaproteobacteria</taxon>
        <taxon>Caulobacterales</taxon>
        <taxon>Caulobacteraceae</taxon>
        <taxon>Phenylobacterium</taxon>
    </lineage>
</organism>
<evidence type="ECO:0008006" key="4">
    <source>
        <dbReference type="Google" id="ProtNLM"/>
    </source>
</evidence>
<dbReference type="KEGG" id="caul:KCG34_23120"/>
<keyword evidence="3" id="KW-1185">Reference proteome</keyword>
<gene>
    <name evidence="2" type="ORF">KCG34_23120</name>
</gene>
<reference evidence="2" key="1">
    <citation type="submission" date="2021-04" db="EMBL/GenBank/DDBJ databases">
        <title>The complete genome sequence of Caulobacter sp. S6.</title>
        <authorList>
            <person name="Tang Y."/>
            <person name="Ouyang W."/>
            <person name="Liu Q."/>
            <person name="Huang B."/>
            <person name="Guo Z."/>
            <person name="Lei P."/>
        </authorList>
    </citation>
    <scope>NUCLEOTIDE SEQUENCE</scope>
    <source>
        <strain evidence="2">S6</strain>
    </source>
</reference>
<dbReference type="EMBL" id="CP073078">
    <property type="protein sequence ID" value="QUD87897.1"/>
    <property type="molecule type" value="Genomic_DNA"/>
</dbReference>
<keyword evidence="1" id="KW-0472">Membrane</keyword>
<protein>
    <recommendedName>
        <fullName evidence="4">DUF2834 domain-containing protein</fullName>
    </recommendedName>
</protein>
<evidence type="ECO:0000256" key="1">
    <source>
        <dbReference type="SAM" id="Phobius"/>
    </source>
</evidence>
<feature type="transmembrane region" description="Helical" evidence="1">
    <location>
        <begin position="76"/>
        <end position="93"/>
    </location>
</feature>
<evidence type="ECO:0000313" key="2">
    <source>
        <dbReference type="EMBL" id="QUD87897.1"/>
    </source>
</evidence>
<name>A0A975FZW6_9CAUL</name>
<accession>A0A975FZW6</accession>
<feature type="transmembrane region" description="Helical" evidence="1">
    <location>
        <begin position="37"/>
        <end position="56"/>
    </location>
</feature>
<feature type="transmembrane region" description="Helical" evidence="1">
    <location>
        <begin position="105"/>
        <end position="126"/>
    </location>
</feature>
<evidence type="ECO:0000313" key="3">
    <source>
        <dbReference type="Proteomes" id="UP000676409"/>
    </source>
</evidence>
<dbReference type="Proteomes" id="UP000676409">
    <property type="component" value="Chromosome"/>
</dbReference>
<keyword evidence="1" id="KW-0812">Transmembrane</keyword>
<sequence length="145" mass="15720">MEHDLYQTLPLVALAGFVATGLFIAVRPSATKAKGLWLVPAALASLFLAWSLYVVSKEGLLAFWPEHTRNAWGNQIWFDLLLSAGSAFSLLAPRARAAGMRPVPWFIFIVCTGSIGLLAMLARYMFVAEREEGSAPAPLSRGVQG</sequence>
<feature type="transmembrane region" description="Helical" evidence="1">
    <location>
        <begin position="6"/>
        <end position="25"/>
    </location>
</feature>
<dbReference type="RefSeq" id="WP_211937948.1">
    <property type="nucleotide sequence ID" value="NZ_CP073078.1"/>
</dbReference>
<keyword evidence="1" id="KW-1133">Transmembrane helix</keyword>
<dbReference type="AlphaFoldDB" id="A0A975FZW6"/>